<feature type="transmembrane region" description="Helical" evidence="1">
    <location>
        <begin position="173"/>
        <end position="193"/>
    </location>
</feature>
<dbReference type="Proteomes" id="UP000007799">
    <property type="component" value="Unassembled WGS sequence"/>
</dbReference>
<dbReference type="OMA" id="HARYEWA"/>
<proteinExistence type="predicted"/>
<protein>
    <recommendedName>
        <fullName evidence="4">MARVEL domain-containing protein</fullName>
    </recommendedName>
</protein>
<evidence type="ECO:0000313" key="3">
    <source>
        <dbReference type="Proteomes" id="UP000007799"/>
    </source>
</evidence>
<evidence type="ECO:0000313" key="2">
    <source>
        <dbReference type="EMBL" id="EGD82619.1"/>
    </source>
</evidence>
<dbReference type="OrthoDB" id="10610031at2759"/>
<reference evidence="2" key="1">
    <citation type="submission" date="2009-08" db="EMBL/GenBank/DDBJ databases">
        <title>Annotation of Salpingoeca rosetta.</title>
        <authorList>
            <consortium name="The Broad Institute Genome Sequencing Platform"/>
            <person name="Russ C."/>
            <person name="Cuomo C."/>
            <person name="Burger G."/>
            <person name="Gray M.W."/>
            <person name="Holland P.W.H."/>
            <person name="King N."/>
            <person name="Lang F.B.F."/>
            <person name="Roger A.J."/>
            <person name="Ruiz-Trillo I."/>
            <person name="Young S.K."/>
            <person name="Zeng Q."/>
            <person name="Gargeya S."/>
            <person name="Alvarado L."/>
            <person name="Berlin A."/>
            <person name="Chapman S.B."/>
            <person name="Chen Z."/>
            <person name="Freedman E."/>
            <person name="Gellesch M."/>
            <person name="Goldberg J."/>
            <person name="Griggs A."/>
            <person name="Gujja S."/>
            <person name="Heilman E."/>
            <person name="Heiman D."/>
            <person name="Howarth C."/>
            <person name="Mehta T."/>
            <person name="Neiman D."/>
            <person name="Pearson M."/>
            <person name="Roberts A."/>
            <person name="Saif S."/>
            <person name="Shea T."/>
            <person name="Shenoy N."/>
            <person name="Sisk P."/>
            <person name="Stolte C."/>
            <person name="Sykes S."/>
            <person name="White J."/>
            <person name="Yandava C."/>
            <person name="Haas B."/>
            <person name="Nusbaum C."/>
            <person name="Birren B."/>
        </authorList>
    </citation>
    <scope>NUCLEOTIDE SEQUENCE [LARGE SCALE GENOMIC DNA]</scope>
    <source>
        <strain evidence="2">ATCC 50818</strain>
    </source>
</reference>
<dbReference type="EMBL" id="GL832961">
    <property type="protein sequence ID" value="EGD82619.1"/>
    <property type="molecule type" value="Genomic_DNA"/>
</dbReference>
<organism evidence="3">
    <name type="scientific">Salpingoeca rosetta (strain ATCC 50818 / BSB-021)</name>
    <dbReference type="NCBI Taxonomy" id="946362"/>
    <lineage>
        <taxon>Eukaryota</taxon>
        <taxon>Choanoflagellata</taxon>
        <taxon>Craspedida</taxon>
        <taxon>Salpingoecidae</taxon>
        <taxon>Salpingoeca</taxon>
    </lineage>
</organism>
<dbReference type="KEGG" id="sre:PTSG_03274"/>
<dbReference type="GeneID" id="16076441"/>
<keyword evidence="1" id="KW-0472">Membrane</keyword>
<gene>
    <name evidence="2" type="ORF">PTSG_03274</name>
</gene>
<feature type="transmembrane region" description="Helical" evidence="1">
    <location>
        <begin position="74"/>
        <end position="96"/>
    </location>
</feature>
<keyword evidence="3" id="KW-1185">Reference proteome</keyword>
<feature type="transmembrane region" description="Helical" evidence="1">
    <location>
        <begin position="205"/>
        <end position="227"/>
    </location>
</feature>
<evidence type="ECO:0000256" key="1">
    <source>
        <dbReference type="SAM" id="Phobius"/>
    </source>
</evidence>
<evidence type="ECO:0008006" key="4">
    <source>
        <dbReference type="Google" id="ProtNLM"/>
    </source>
</evidence>
<dbReference type="eggNOG" id="ENOG502SBDW">
    <property type="taxonomic scope" value="Eukaryota"/>
</dbReference>
<feature type="transmembrane region" description="Helical" evidence="1">
    <location>
        <begin position="108"/>
        <end position="126"/>
    </location>
</feature>
<dbReference type="RefSeq" id="XP_004995855.1">
    <property type="nucleotide sequence ID" value="XM_004995798.1"/>
</dbReference>
<accession>F2U4Q3</accession>
<keyword evidence="1" id="KW-1133">Transmembrane helix</keyword>
<feature type="transmembrane region" description="Helical" evidence="1">
    <location>
        <begin position="233"/>
        <end position="252"/>
    </location>
</feature>
<sequence>MLLLQLCSPISACSCNHCRFQHLSTTTMPDENETEAKTWHTIGSSLFVLLAASIIEFASAADDCNEAKVCDDEYYAWAIACGVISATICFVRLGFLYQKCPVNSKLDVILAIVLLVMWAFAAAFNTSTSGPFSATKNAYFATWIAFVAAAMYTSLALPMAYQALRTRIATVHTGLLLVLFASLVEMSVAGDVCDHEDRCEGRDAFAVAVGAVAATTCFIQLLLFRFAPSIGEPMLKIVAVFLVAWWSAGAAVNTSAKGPFNSSCGGSRGAANGDVQIPKILELFGLGIGERKPVEADGLDDLHTCS</sequence>
<feature type="transmembrane region" description="Helical" evidence="1">
    <location>
        <begin position="39"/>
        <end position="62"/>
    </location>
</feature>
<name>F2U4Q3_SALR5</name>
<feature type="transmembrane region" description="Helical" evidence="1">
    <location>
        <begin position="138"/>
        <end position="161"/>
    </location>
</feature>
<keyword evidence="1" id="KW-0812">Transmembrane</keyword>
<dbReference type="InParanoid" id="F2U4Q3"/>
<dbReference type="AlphaFoldDB" id="F2U4Q3"/>